<feature type="transmembrane region" description="Helical" evidence="1">
    <location>
        <begin position="46"/>
        <end position="63"/>
    </location>
</feature>
<proteinExistence type="predicted"/>
<reference evidence="3" key="1">
    <citation type="submission" date="2016-06" db="EMBL/GenBank/DDBJ databases">
        <title>Parallel loss of symbiosis genes in relatives of nitrogen-fixing non-legume Parasponia.</title>
        <authorList>
            <person name="Van Velzen R."/>
            <person name="Holmer R."/>
            <person name="Bu F."/>
            <person name="Rutten L."/>
            <person name="Van Zeijl A."/>
            <person name="Liu W."/>
            <person name="Santuari L."/>
            <person name="Cao Q."/>
            <person name="Sharma T."/>
            <person name="Shen D."/>
            <person name="Roswanjaya Y."/>
            <person name="Wardhani T."/>
            <person name="Kalhor M.S."/>
            <person name="Jansen J."/>
            <person name="Van den Hoogen J."/>
            <person name="Gungor B."/>
            <person name="Hartog M."/>
            <person name="Hontelez J."/>
            <person name="Verver J."/>
            <person name="Yang W.-C."/>
            <person name="Schijlen E."/>
            <person name="Repin R."/>
            <person name="Schilthuizen M."/>
            <person name="Schranz E."/>
            <person name="Heidstra R."/>
            <person name="Miyata K."/>
            <person name="Fedorova E."/>
            <person name="Kohlen W."/>
            <person name="Bisseling T."/>
            <person name="Smit S."/>
            <person name="Geurts R."/>
        </authorList>
    </citation>
    <scope>NUCLEOTIDE SEQUENCE [LARGE SCALE GENOMIC DNA]</scope>
    <source>
        <strain evidence="3">cv. RG33-2</strain>
    </source>
</reference>
<evidence type="ECO:0000313" key="2">
    <source>
        <dbReference type="EMBL" id="PON53216.1"/>
    </source>
</evidence>
<name>A0A2P5BWQ3_TREOI</name>
<keyword evidence="1" id="KW-0812">Transmembrane</keyword>
<comment type="caution">
    <text evidence="2">The sequence shown here is derived from an EMBL/GenBank/DDBJ whole genome shotgun (WGS) entry which is preliminary data.</text>
</comment>
<accession>A0A2P5BWQ3</accession>
<sequence>MMLCFSYRSSFVSGLDLEVGLVMVSVPAITYVLASFAGLEITHQRVCFCLWVCFMSFSLKFVVEKKIKKKKKEKEEEEFSIVVVPATFRQEITDLEAYYVFVCVILGLYVRLLLVYL</sequence>
<dbReference type="Proteomes" id="UP000237000">
    <property type="component" value="Unassembled WGS sequence"/>
</dbReference>
<dbReference type="EMBL" id="JXTC01000448">
    <property type="protein sequence ID" value="PON53216.1"/>
    <property type="molecule type" value="Genomic_DNA"/>
</dbReference>
<keyword evidence="3" id="KW-1185">Reference proteome</keyword>
<organism evidence="2 3">
    <name type="scientific">Trema orientale</name>
    <name type="common">Charcoal tree</name>
    <name type="synonym">Celtis orientalis</name>
    <dbReference type="NCBI Taxonomy" id="63057"/>
    <lineage>
        <taxon>Eukaryota</taxon>
        <taxon>Viridiplantae</taxon>
        <taxon>Streptophyta</taxon>
        <taxon>Embryophyta</taxon>
        <taxon>Tracheophyta</taxon>
        <taxon>Spermatophyta</taxon>
        <taxon>Magnoliopsida</taxon>
        <taxon>eudicotyledons</taxon>
        <taxon>Gunneridae</taxon>
        <taxon>Pentapetalae</taxon>
        <taxon>rosids</taxon>
        <taxon>fabids</taxon>
        <taxon>Rosales</taxon>
        <taxon>Cannabaceae</taxon>
        <taxon>Trema</taxon>
    </lineage>
</organism>
<dbReference type="AlphaFoldDB" id="A0A2P5BWQ3"/>
<dbReference type="InParanoid" id="A0A2P5BWQ3"/>
<evidence type="ECO:0000313" key="3">
    <source>
        <dbReference type="Proteomes" id="UP000237000"/>
    </source>
</evidence>
<keyword evidence="1" id="KW-1133">Transmembrane helix</keyword>
<keyword evidence="1" id="KW-0472">Membrane</keyword>
<feature type="transmembrane region" description="Helical" evidence="1">
    <location>
        <begin position="97"/>
        <end position="116"/>
    </location>
</feature>
<protein>
    <submittedName>
        <fullName evidence="2">Uncharacterized protein</fullName>
    </submittedName>
</protein>
<feature type="transmembrane region" description="Helical" evidence="1">
    <location>
        <begin position="20"/>
        <end position="39"/>
    </location>
</feature>
<evidence type="ECO:0000256" key="1">
    <source>
        <dbReference type="SAM" id="Phobius"/>
    </source>
</evidence>
<gene>
    <name evidence="2" type="ORF">TorRG33x02_306030</name>
</gene>